<feature type="transmembrane region" description="Helical" evidence="5">
    <location>
        <begin position="12"/>
        <end position="32"/>
    </location>
</feature>
<comment type="subcellular location">
    <subcellularLocation>
        <location evidence="1">Membrane</location>
        <topology evidence="1">Multi-pass membrane protein</topology>
    </subcellularLocation>
</comment>
<protein>
    <submittedName>
        <fullName evidence="7">ABC transporter</fullName>
    </submittedName>
</protein>
<dbReference type="EMBL" id="NDYC01000009">
    <property type="protein sequence ID" value="OXZ28592.1"/>
    <property type="molecule type" value="Genomic_DNA"/>
</dbReference>
<comment type="caution">
    <text evidence="7">The sequence shown here is derived from an EMBL/GenBank/DDBJ whole genome shotgun (WGS) entry which is preliminary data.</text>
</comment>
<proteinExistence type="predicted"/>
<dbReference type="RefSeq" id="WP_002835673.1">
    <property type="nucleotide sequence ID" value="NZ_NDYC01000009.1"/>
</dbReference>
<evidence type="ECO:0000256" key="3">
    <source>
        <dbReference type="ARBA" id="ARBA00022989"/>
    </source>
</evidence>
<evidence type="ECO:0000256" key="5">
    <source>
        <dbReference type="SAM" id="Phobius"/>
    </source>
</evidence>
<dbReference type="InterPro" id="IPR052902">
    <property type="entry name" value="ABC-2_transporter"/>
</dbReference>
<dbReference type="Pfam" id="PF12698">
    <property type="entry name" value="ABC2_membrane_3"/>
    <property type="match status" value="1"/>
</dbReference>
<evidence type="ECO:0000313" key="7">
    <source>
        <dbReference type="EMBL" id="OXZ28592.1"/>
    </source>
</evidence>
<dbReference type="InterPro" id="IPR013525">
    <property type="entry name" value="ABC2_TM"/>
</dbReference>
<evidence type="ECO:0000256" key="1">
    <source>
        <dbReference type="ARBA" id="ARBA00004141"/>
    </source>
</evidence>
<name>A0A233V877_FINMA</name>
<keyword evidence="3 5" id="KW-1133">Transmembrane helix</keyword>
<dbReference type="PANTHER" id="PTHR43027:SF1">
    <property type="entry name" value="DOXORUBICIN RESISTANCE ABC TRANSPORTER PERMEASE PROTEIN DRRC-RELATED"/>
    <property type="match status" value="1"/>
</dbReference>
<dbReference type="AlphaFoldDB" id="A0A233V877"/>
<gene>
    <name evidence="7" type="ORF">B9N49_01455</name>
</gene>
<dbReference type="GO" id="GO:0016020">
    <property type="term" value="C:membrane"/>
    <property type="evidence" value="ECO:0007669"/>
    <property type="project" value="UniProtKB-SubCell"/>
</dbReference>
<feature type="transmembrane region" description="Helical" evidence="5">
    <location>
        <begin position="255"/>
        <end position="277"/>
    </location>
</feature>
<evidence type="ECO:0000256" key="2">
    <source>
        <dbReference type="ARBA" id="ARBA00022692"/>
    </source>
</evidence>
<accession>A0A233V877</accession>
<keyword evidence="4 5" id="KW-0472">Membrane</keyword>
<organism evidence="7 8">
    <name type="scientific">Finegoldia magna</name>
    <name type="common">Peptostreptococcus magnus</name>
    <dbReference type="NCBI Taxonomy" id="1260"/>
    <lineage>
        <taxon>Bacteria</taxon>
        <taxon>Bacillati</taxon>
        <taxon>Bacillota</taxon>
        <taxon>Tissierellia</taxon>
        <taxon>Tissierellales</taxon>
        <taxon>Peptoniphilaceae</taxon>
        <taxon>Finegoldia</taxon>
    </lineage>
</organism>
<feature type="transmembrane region" description="Helical" evidence="5">
    <location>
        <begin position="177"/>
        <end position="197"/>
    </location>
</feature>
<feature type="transmembrane region" description="Helical" evidence="5">
    <location>
        <begin position="339"/>
        <end position="360"/>
    </location>
</feature>
<keyword evidence="2 5" id="KW-0812">Transmembrane</keyword>
<feature type="domain" description="ABC-2 type transporter transmembrane" evidence="6">
    <location>
        <begin position="19"/>
        <end position="359"/>
    </location>
</feature>
<evidence type="ECO:0000256" key="4">
    <source>
        <dbReference type="ARBA" id="ARBA00023136"/>
    </source>
</evidence>
<feature type="transmembrane region" description="Helical" evidence="5">
    <location>
        <begin position="222"/>
        <end position="243"/>
    </location>
</feature>
<evidence type="ECO:0000259" key="6">
    <source>
        <dbReference type="Pfam" id="PF12698"/>
    </source>
</evidence>
<reference evidence="8" key="1">
    <citation type="submission" date="2017-04" db="EMBL/GenBank/DDBJ databases">
        <title>Finegoldia magna isolated from orthopedic joint implant-associated infections.</title>
        <authorList>
            <person name="Bjorklund S."/>
            <person name="Bruggemann H."/>
            <person name="Jensen A."/>
            <person name="Hellmark B."/>
            <person name="Soderquist B."/>
        </authorList>
    </citation>
    <scope>NUCLEOTIDE SEQUENCE [LARGE SCALE GENOMIC DNA]</scope>
    <source>
        <strain evidence="8">CCUG 54800</strain>
    </source>
</reference>
<dbReference type="PANTHER" id="PTHR43027">
    <property type="entry name" value="DOXORUBICIN RESISTANCE ABC TRANSPORTER PERMEASE PROTEIN DRRC-RELATED"/>
    <property type="match status" value="1"/>
</dbReference>
<sequence>MRVFKNYFKITWAHKTPILLYTIIFFVLMSFAMKNTTQTSYKPVDVNIYVQDKANTKLSKSLYDYLDKNAKIKTMDEKIVDDKLFYDIINAAVIIPEDFDKTREVLYKVAPNNAYAMDIKEKINIYLSQVSSYEKSGFTEDEAIKNANDDLDKKIDVSIKEGSVNSKKDKSKFYFNFLNYLLLAQVILVVSNIALVYKKQPILMRNNVSPCPRTRINMELMLGHIVTGLVFWLIYMILFCVLYKYDFTKTHINLMMLNSFVFTISVVSMAVMISSVIKNSNTVQGVMNIVSLGSSFLCGAFVPQELLGKTALTIGRIFPGFYYISNNEILAENPEISKILPNLFIILGFSVVFIVISVLAKPKGNDNINK</sequence>
<evidence type="ECO:0000313" key="8">
    <source>
        <dbReference type="Proteomes" id="UP000215413"/>
    </source>
</evidence>
<dbReference type="GO" id="GO:0140359">
    <property type="term" value="F:ABC-type transporter activity"/>
    <property type="evidence" value="ECO:0007669"/>
    <property type="project" value="InterPro"/>
</dbReference>
<dbReference type="Proteomes" id="UP000215413">
    <property type="component" value="Unassembled WGS sequence"/>
</dbReference>